<evidence type="ECO:0000313" key="3">
    <source>
        <dbReference type="Proteomes" id="UP000245412"/>
    </source>
</evidence>
<comment type="caution">
    <text evidence="2">The sequence shown here is derived from an EMBL/GenBank/DDBJ whole genome shotgun (WGS) entry which is preliminary data.</text>
</comment>
<dbReference type="EMBL" id="QGGY01000002">
    <property type="protein sequence ID" value="PWJ78176.1"/>
    <property type="molecule type" value="Genomic_DNA"/>
</dbReference>
<evidence type="ECO:0000313" key="2">
    <source>
        <dbReference type="EMBL" id="PWJ78176.1"/>
    </source>
</evidence>
<keyword evidence="1" id="KW-0732">Signal</keyword>
<feature type="signal peptide" evidence="1">
    <location>
        <begin position="1"/>
        <end position="24"/>
    </location>
</feature>
<proteinExistence type="predicted"/>
<organism evidence="2 3">
    <name type="scientific">Murimonas intestini</name>
    <dbReference type="NCBI Taxonomy" id="1337051"/>
    <lineage>
        <taxon>Bacteria</taxon>
        <taxon>Bacillati</taxon>
        <taxon>Bacillota</taxon>
        <taxon>Clostridia</taxon>
        <taxon>Lachnospirales</taxon>
        <taxon>Lachnospiraceae</taxon>
        <taxon>Murimonas</taxon>
    </lineage>
</organism>
<evidence type="ECO:0000256" key="1">
    <source>
        <dbReference type="SAM" id="SignalP"/>
    </source>
</evidence>
<accession>A0AB73T864</accession>
<dbReference type="AlphaFoldDB" id="A0AB73T864"/>
<reference evidence="2 3" key="1">
    <citation type="submission" date="2018-05" db="EMBL/GenBank/DDBJ databases">
        <authorList>
            <person name="Goeker M."/>
            <person name="Huntemann M."/>
            <person name="Clum A."/>
            <person name="Pillay M."/>
            <person name="Palaniappan K."/>
            <person name="Varghese N."/>
            <person name="Mikhailova N."/>
            <person name="Stamatis D."/>
            <person name="Reddy T."/>
            <person name="Daum C."/>
            <person name="Shapiro N."/>
            <person name="Ivanova N."/>
            <person name="Kyrpides N."/>
            <person name="Woyke T."/>
        </authorList>
    </citation>
    <scope>NUCLEOTIDE SEQUENCE [LARGE SCALE GENOMIC DNA]</scope>
    <source>
        <strain evidence="2 3">DSM 26524</strain>
    </source>
</reference>
<feature type="chain" id="PRO_5044494291" description="DUF4412 domain-containing protein" evidence="1">
    <location>
        <begin position="25"/>
        <end position="286"/>
    </location>
</feature>
<sequence length="286" mass="32444">MKSKYLVCMAAMGLFACTSLTAQAKTLGVDEGDGGIRYYTDGGAAYSVDLDSMTDEEREKWEAADRERKRESLAYLEKYGVTYDADTDNILYKGKVVRWLLDEQYENTYITFFSSKGEIDLYTVRDENSKLTGVRKATKEEYDKQTEIQEINEKGSEEAYFIESSDSSYCIGEGEAMEGMITEEAVTTAVADGSGVLTEEEKKAEKKKRREYEEAGIGVNKNGCWTWEGNMIFMLMDDDGSMYQNGLEKAKEARIYIYVSRDDEGNIIKAEKITPKEMLQKKADEE</sequence>
<dbReference type="RefSeq" id="WP_257497494.1">
    <property type="nucleotide sequence ID" value="NZ_JANKBI010000005.1"/>
</dbReference>
<gene>
    <name evidence="2" type="ORF">C7383_102312</name>
</gene>
<evidence type="ECO:0008006" key="4">
    <source>
        <dbReference type="Google" id="ProtNLM"/>
    </source>
</evidence>
<keyword evidence="3" id="KW-1185">Reference proteome</keyword>
<name>A0AB73T864_9FIRM</name>
<dbReference type="PROSITE" id="PS51257">
    <property type="entry name" value="PROKAR_LIPOPROTEIN"/>
    <property type="match status" value="1"/>
</dbReference>
<dbReference type="Proteomes" id="UP000245412">
    <property type="component" value="Unassembled WGS sequence"/>
</dbReference>
<protein>
    <recommendedName>
        <fullName evidence="4">DUF4412 domain-containing protein</fullName>
    </recommendedName>
</protein>